<evidence type="ECO:0000256" key="1">
    <source>
        <dbReference type="SAM" id="SignalP"/>
    </source>
</evidence>
<evidence type="ECO:0000313" key="3">
    <source>
        <dbReference type="Proteomes" id="UP000265725"/>
    </source>
</evidence>
<dbReference type="KEGG" id="paek:D3873_08225"/>
<evidence type="ECO:0008006" key="4">
    <source>
        <dbReference type="Google" id="ProtNLM"/>
    </source>
</evidence>
<keyword evidence="1" id="KW-0732">Signal</keyword>
<dbReference type="AlphaFoldDB" id="A0A385YTP6"/>
<gene>
    <name evidence="2" type="ORF">D3873_08225</name>
</gene>
<sequence>MQKKIAALLFLFAAFVLSGCSASIDEQAENGFQDAKDKMESAPKDPNEKVDDVSFYLPGGFLVQEESDETNIVLKQGQDSYVLFINPNEANDSHLFYDLLQAEKKEVIVAEETFESNGNFGFVAILPSGEDQYEIMVSIGGVKMTTISDKSDVQTSIGTMMEIVRSVEM</sequence>
<dbReference type="Proteomes" id="UP000265725">
    <property type="component" value="Chromosome"/>
</dbReference>
<name>A0A385YTP6_9BACL</name>
<dbReference type="EMBL" id="CP032418">
    <property type="protein sequence ID" value="AYC29881.1"/>
    <property type="molecule type" value="Genomic_DNA"/>
</dbReference>
<dbReference type="OrthoDB" id="2450230at2"/>
<evidence type="ECO:0000313" key="2">
    <source>
        <dbReference type="EMBL" id="AYC29881.1"/>
    </source>
</evidence>
<feature type="signal peptide" evidence="1">
    <location>
        <begin position="1"/>
        <end position="22"/>
    </location>
</feature>
<dbReference type="RefSeq" id="WP_119883619.1">
    <property type="nucleotide sequence ID" value="NZ_CP032418.1"/>
</dbReference>
<keyword evidence="3" id="KW-1185">Reference proteome</keyword>
<accession>A0A385YTP6</accession>
<proteinExistence type="predicted"/>
<protein>
    <recommendedName>
        <fullName evidence="4">DUF4367 domain-containing protein</fullName>
    </recommendedName>
</protein>
<dbReference type="PROSITE" id="PS51257">
    <property type="entry name" value="PROKAR_LIPOPROTEIN"/>
    <property type="match status" value="1"/>
</dbReference>
<reference evidence="3" key="1">
    <citation type="submission" date="2018-09" db="EMBL/GenBank/DDBJ databases">
        <authorList>
            <person name="Zhu H."/>
        </authorList>
    </citation>
    <scope>NUCLEOTIDE SEQUENCE [LARGE SCALE GENOMIC DNA]</scope>
    <source>
        <strain evidence="3">K2R23-3</strain>
    </source>
</reference>
<organism evidence="2 3">
    <name type="scientific">Paenisporosarcina cavernae</name>
    <dbReference type="NCBI Taxonomy" id="2320858"/>
    <lineage>
        <taxon>Bacteria</taxon>
        <taxon>Bacillati</taxon>
        <taxon>Bacillota</taxon>
        <taxon>Bacilli</taxon>
        <taxon>Bacillales</taxon>
        <taxon>Caryophanaceae</taxon>
        <taxon>Paenisporosarcina</taxon>
    </lineage>
</organism>
<feature type="chain" id="PRO_5039670662" description="DUF4367 domain-containing protein" evidence="1">
    <location>
        <begin position="23"/>
        <end position="169"/>
    </location>
</feature>